<accession>A0AA42DQK1</accession>
<dbReference type="PANTHER" id="PTHR43190">
    <property type="entry name" value="N-ACETYL-D-GLUCOSAMINE KINASE"/>
    <property type="match status" value="1"/>
</dbReference>
<reference evidence="2" key="1">
    <citation type="journal article" date="2023" name="Int. J. Syst. Evol. Microbiol.">
        <title>&lt;i&gt;Holtiella tumoricola&lt;/i&gt; gen. nov. sp. nov., isolated from a human clinical sample.</title>
        <authorList>
            <person name="Allen-Vercoe E."/>
            <person name="Daigneault M.C."/>
            <person name="Vancuren S.J."/>
            <person name="Cochrane K."/>
            <person name="O'Neal L.L."/>
            <person name="Sankaranarayanan K."/>
            <person name="Lawson P.A."/>
        </authorList>
    </citation>
    <scope>NUCLEOTIDE SEQUENCE</scope>
    <source>
        <strain evidence="2">CC70A</strain>
    </source>
</reference>
<dbReference type="RefSeq" id="WP_271013212.1">
    <property type="nucleotide sequence ID" value="NZ_JAQIFT010000062.1"/>
</dbReference>
<dbReference type="InterPro" id="IPR002731">
    <property type="entry name" value="ATPase_BadF"/>
</dbReference>
<dbReference type="CDD" id="cd24007">
    <property type="entry name" value="ASKHA_NBD_eukNAGK-like"/>
    <property type="match status" value="1"/>
</dbReference>
<dbReference type="Pfam" id="PF01869">
    <property type="entry name" value="BcrAD_BadFG"/>
    <property type="match status" value="1"/>
</dbReference>
<dbReference type="PANTHER" id="PTHR43190:SF3">
    <property type="entry name" value="N-ACETYL-D-GLUCOSAMINE KINASE"/>
    <property type="match status" value="1"/>
</dbReference>
<evidence type="ECO:0000313" key="3">
    <source>
        <dbReference type="Proteomes" id="UP001169242"/>
    </source>
</evidence>
<dbReference type="AlphaFoldDB" id="A0AA42DQK1"/>
<dbReference type="InterPro" id="IPR043129">
    <property type="entry name" value="ATPase_NBD"/>
</dbReference>
<dbReference type="Gene3D" id="3.30.420.40">
    <property type="match status" value="2"/>
</dbReference>
<dbReference type="Proteomes" id="UP001169242">
    <property type="component" value="Unassembled WGS sequence"/>
</dbReference>
<dbReference type="InterPro" id="IPR052519">
    <property type="entry name" value="Euk-type_GlcNAc_Kinase"/>
</dbReference>
<keyword evidence="3" id="KW-1185">Reference proteome</keyword>
<evidence type="ECO:0000259" key="1">
    <source>
        <dbReference type="Pfam" id="PF01869"/>
    </source>
</evidence>
<sequence length="308" mass="33807">MYLLGLDGGETKTHCIIGDEAGNIFAEGFGGPANYQTVGVETTRHSIITAISRALSKLSIKITDISHGIVGLAGVDGENDLKIINQICSSVFNNVPYEIYNDCWLVLRVGSDENWGVVSVCGRGHGCMGRTREGKEVQLRNKVYMIGNRGGGTEVVYEALHHTFRADEGVGPTTRLQEEIPKILGVETMEDVDILIRDHGYSIEGLTQIPFLLSRLAREEDEVAQNIIIENGKAIGKSAASVIKQLNFQHTEVPIVVGGSAFVEDNPLFIDAYRLEVHRVAPHARFTVIDKRPVIGAYYLAIDKFKNK</sequence>
<protein>
    <recommendedName>
        <fullName evidence="1">ATPase BadF/BadG/BcrA/BcrD type domain-containing protein</fullName>
    </recommendedName>
</protein>
<name>A0AA42DQK1_9FIRM</name>
<organism evidence="2 3">
    <name type="scientific">Holtiella tumoricola</name>
    <dbReference type="NCBI Taxonomy" id="3018743"/>
    <lineage>
        <taxon>Bacteria</taxon>
        <taxon>Bacillati</taxon>
        <taxon>Bacillota</taxon>
        <taxon>Clostridia</taxon>
        <taxon>Lachnospirales</taxon>
        <taxon>Cellulosilyticaceae</taxon>
        <taxon>Holtiella</taxon>
    </lineage>
</organism>
<evidence type="ECO:0000313" key="2">
    <source>
        <dbReference type="EMBL" id="MDA3733360.1"/>
    </source>
</evidence>
<proteinExistence type="predicted"/>
<comment type="caution">
    <text evidence="2">The sequence shown here is derived from an EMBL/GenBank/DDBJ whole genome shotgun (WGS) entry which is preliminary data.</text>
</comment>
<gene>
    <name evidence="2" type="ORF">PBV87_17930</name>
</gene>
<dbReference type="SUPFAM" id="SSF53067">
    <property type="entry name" value="Actin-like ATPase domain"/>
    <property type="match status" value="2"/>
</dbReference>
<feature type="domain" description="ATPase BadF/BadG/BcrA/BcrD type" evidence="1">
    <location>
        <begin position="4"/>
        <end position="261"/>
    </location>
</feature>
<dbReference type="EMBL" id="JAQIFT010000062">
    <property type="protein sequence ID" value="MDA3733360.1"/>
    <property type="molecule type" value="Genomic_DNA"/>
</dbReference>